<protein>
    <submittedName>
        <fullName evidence="2">2-C-methyl-D-erythritol 4-phosphate cytidylyltransferase</fullName>
    </submittedName>
    <submittedName>
        <fullName evidence="3">Lipopolysaccharide cholinephosphotransferase</fullName>
    </submittedName>
</protein>
<dbReference type="EMBL" id="FQVY01000002">
    <property type="protein sequence ID" value="SHG05105.1"/>
    <property type="molecule type" value="Genomic_DNA"/>
</dbReference>
<evidence type="ECO:0000313" key="4">
    <source>
        <dbReference type="Proteomes" id="UP000184089"/>
    </source>
</evidence>
<evidence type="ECO:0000313" key="3">
    <source>
        <dbReference type="EMBL" id="SHG05105.1"/>
    </source>
</evidence>
<dbReference type="GO" id="GO:0009100">
    <property type="term" value="P:glycoprotein metabolic process"/>
    <property type="evidence" value="ECO:0007669"/>
    <property type="project" value="UniProtKB-ARBA"/>
</dbReference>
<dbReference type="GO" id="GO:0016779">
    <property type="term" value="F:nucleotidyltransferase activity"/>
    <property type="evidence" value="ECO:0007669"/>
    <property type="project" value="UniProtKB-KW"/>
</dbReference>
<dbReference type="InterPro" id="IPR052942">
    <property type="entry name" value="LPS_cholinephosphotransferase"/>
</dbReference>
<sequence>MGESYTFTPEKLRELQLKGLEMALYFKKICDENGLLFYFCGGCCIGALRHQGFIPWDDDVDVFMPRPDYERLKEVWPQKADTCRYSICYPTRERVDGNLFITIKDNETTYIKPYQKQMDIPHGVVLDILPLDGCPSDPGKRKRQKFWALLYSLYCAQQVPTNHGKKVAALARVALTCVPFKGLRYKLWKLAERKMTQYPIAQCEKITELCAGPHYMQNEYPRAAFDSAVYRAFEGHPMPLPVGYDQYLTIAFGDYMQLPPKEKQVAHHDCLFCDLEHGYQQYKGIYYCTED</sequence>
<organism evidence="3 4">
    <name type="scientific">Bittarella massiliensis</name>
    <name type="common">ex Durand et al. 2017</name>
    <dbReference type="NCBI Taxonomy" id="1720313"/>
    <lineage>
        <taxon>Bacteria</taxon>
        <taxon>Bacillati</taxon>
        <taxon>Bacillota</taxon>
        <taxon>Clostridia</taxon>
        <taxon>Eubacteriales</taxon>
        <taxon>Oscillospiraceae</taxon>
        <taxon>Bittarella (ex Durand et al. 2017)</taxon>
    </lineage>
</organism>
<reference evidence="3" key="1">
    <citation type="submission" date="2016-11" db="EMBL/GenBank/DDBJ databases">
        <authorList>
            <person name="Varghese N."/>
            <person name="Submissions S."/>
        </authorList>
    </citation>
    <scope>NUCLEOTIDE SEQUENCE</scope>
    <source>
        <strain evidence="3">DSM 4029</strain>
    </source>
</reference>
<dbReference type="PANTHER" id="PTHR43404:SF2">
    <property type="entry name" value="LIPOPOLYSACCHARIDE CHOLINEPHOSPHOTRANSFERASE LICD"/>
    <property type="match status" value="1"/>
</dbReference>
<dbReference type="AlphaFoldDB" id="A0AAQ1MD57"/>
<dbReference type="RefSeq" id="WP_021659729.1">
    <property type="nucleotide sequence ID" value="NZ_FQVY01000002.1"/>
</dbReference>
<dbReference type="Proteomes" id="UP000184089">
    <property type="component" value="Unassembled WGS sequence"/>
</dbReference>
<keyword evidence="2" id="KW-0808">Transferase</keyword>
<dbReference type="Pfam" id="PF04991">
    <property type="entry name" value="LicD"/>
    <property type="match status" value="1"/>
</dbReference>
<evidence type="ECO:0000259" key="1">
    <source>
        <dbReference type="Pfam" id="PF04991"/>
    </source>
</evidence>
<comment type="caution">
    <text evidence="3">The sequence shown here is derived from an EMBL/GenBank/DDBJ whole genome shotgun (WGS) entry which is preliminary data.</text>
</comment>
<dbReference type="Proteomes" id="UP000474718">
    <property type="component" value="Unassembled WGS sequence"/>
</dbReference>
<reference evidence="2 5" key="3">
    <citation type="journal article" date="2019" name="Nat. Med.">
        <title>A library of human gut bacterial isolates paired with longitudinal multiomics data enables mechanistic microbiome research.</title>
        <authorList>
            <person name="Poyet M."/>
            <person name="Groussin M."/>
            <person name="Gibbons S.M."/>
            <person name="Avila-Pacheco J."/>
            <person name="Jiang X."/>
            <person name="Kearney S.M."/>
            <person name="Perrotta A.R."/>
            <person name="Berdy B."/>
            <person name="Zhao S."/>
            <person name="Lieberman T.D."/>
            <person name="Swanson P.K."/>
            <person name="Smith M."/>
            <person name="Roesemann S."/>
            <person name="Alexander J.E."/>
            <person name="Rich S.A."/>
            <person name="Livny J."/>
            <person name="Vlamakis H."/>
            <person name="Clish C."/>
            <person name="Bullock K."/>
            <person name="Deik A."/>
            <person name="Scott J."/>
            <person name="Pierce K.A."/>
            <person name="Xavier R.J."/>
            <person name="Alm E.J."/>
        </authorList>
    </citation>
    <scope>NUCLEOTIDE SEQUENCE [LARGE SCALE GENOMIC DNA]</scope>
    <source>
        <strain evidence="2 5">BIOML-A2</strain>
    </source>
</reference>
<proteinExistence type="predicted"/>
<dbReference type="PANTHER" id="PTHR43404">
    <property type="entry name" value="LIPOPOLYSACCHARIDE CHOLINEPHOSPHOTRANSFERASE LICD"/>
    <property type="match status" value="1"/>
</dbReference>
<dbReference type="InterPro" id="IPR007074">
    <property type="entry name" value="LicD/FKTN/FKRP_NTP_transf"/>
</dbReference>
<evidence type="ECO:0000313" key="2">
    <source>
        <dbReference type="EMBL" id="MZL70659.1"/>
    </source>
</evidence>
<name>A0AAQ1MD57_9FIRM</name>
<feature type="domain" description="LicD/FKTN/FKRP nucleotidyltransferase" evidence="1">
    <location>
        <begin position="30"/>
        <end position="253"/>
    </location>
</feature>
<reference evidence="4" key="2">
    <citation type="submission" date="2016-11" db="EMBL/GenBank/DDBJ databases">
        <authorList>
            <person name="Jaros S."/>
            <person name="Januszkiewicz K."/>
            <person name="Wedrychowicz H."/>
        </authorList>
    </citation>
    <scope>NUCLEOTIDE SEQUENCE [LARGE SCALE GENOMIC DNA]</scope>
    <source>
        <strain evidence="4">DSM 4029</strain>
    </source>
</reference>
<evidence type="ECO:0000313" key="5">
    <source>
        <dbReference type="Proteomes" id="UP000474718"/>
    </source>
</evidence>
<keyword evidence="2" id="KW-0548">Nucleotidyltransferase</keyword>
<keyword evidence="5" id="KW-1185">Reference proteome</keyword>
<gene>
    <name evidence="2" type="ORF">GT747_12955</name>
    <name evidence="3" type="ORF">SAMN05444424_1284</name>
</gene>
<dbReference type="EMBL" id="WWVX01000009">
    <property type="protein sequence ID" value="MZL70659.1"/>
    <property type="molecule type" value="Genomic_DNA"/>
</dbReference>
<accession>A0AAQ1MD57</accession>